<keyword evidence="3" id="KW-0175">Coiled coil</keyword>
<organism evidence="6 7">
    <name type="scientific">Glossina brevipalpis</name>
    <dbReference type="NCBI Taxonomy" id="37001"/>
    <lineage>
        <taxon>Eukaryota</taxon>
        <taxon>Metazoa</taxon>
        <taxon>Ecdysozoa</taxon>
        <taxon>Arthropoda</taxon>
        <taxon>Hexapoda</taxon>
        <taxon>Insecta</taxon>
        <taxon>Pterygota</taxon>
        <taxon>Neoptera</taxon>
        <taxon>Endopterygota</taxon>
        <taxon>Diptera</taxon>
        <taxon>Brachycera</taxon>
        <taxon>Muscomorpha</taxon>
        <taxon>Hippoboscoidea</taxon>
        <taxon>Glossinidae</taxon>
        <taxon>Glossina</taxon>
    </lineage>
</organism>
<feature type="domain" description="Lunapark zinc ribbon" evidence="5">
    <location>
        <begin position="238"/>
        <end position="287"/>
    </location>
</feature>
<reference evidence="7" key="1">
    <citation type="submission" date="2014-03" db="EMBL/GenBank/DDBJ databases">
        <authorList>
            <person name="Aksoy S."/>
            <person name="Warren W."/>
            <person name="Wilson R.K."/>
        </authorList>
    </citation>
    <scope>NUCLEOTIDE SEQUENCE [LARGE SCALE GENOMIC DNA]</scope>
    <source>
        <strain evidence="7">IAEA</strain>
    </source>
</reference>
<dbReference type="GO" id="GO:0008270">
    <property type="term" value="F:zinc ion binding"/>
    <property type="evidence" value="ECO:0007669"/>
    <property type="project" value="UniProtKB-KW"/>
</dbReference>
<evidence type="ECO:0000256" key="3">
    <source>
        <dbReference type="SAM" id="Coils"/>
    </source>
</evidence>
<keyword evidence="2" id="KW-0472">Membrane</keyword>
<feature type="compositionally biased region" description="Basic and acidic residues" evidence="4">
    <location>
        <begin position="398"/>
        <end position="409"/>
    </location>
</feature>
<feature type="transmembrane region" description="Helical" evidence="2">
    <location>
        <begin position="42"/>
        <end position="64"/>
    </location>
</feature>
<feature type="compositionally biased region" description="Basic and acidic residues" evidence="4">
    <location>
        <begin position="366"/>
        <end position="381"/>
    </location>
</feature>
<keyword evidence="2" id="KW-0862">Zinc</keyword>
<dbReference type="GO" id="GO:0071788">
    <property type="term" value="P:endoplasmic reticulum tubular network maintenance"/>
    <property type="evidence" value="ECO:0007669"/>
    <property type="project" value="UniProtKB-UniRule"/>
</dbReference>
<reference evidence="6" key="2">
    <citation type="submission" date="2020-05" db="UniProtKB">
        <authorList>
            <consortium name="EnsemblMetazoa"/>
        </authorList>
    </citation>
    <scope>IDENTIFICATION</scope>
    <source>
        <strain evidence="6">IAEA</strain>
    </source>
</reference>
<feature type="coiled-coil region" evidence="3">
    <location>
        <begin position="11"/>
        <end position="38"/>
    </location>
</feature>
<dbReference type="AlphaFoldDB" id="A0A1A9WYU8"/>
<protein>
    <recommendedName>
        <fullName evidence="2">Endoplasmic reticulum junction formation protein lunapark</fullName>
    </recommendedName>
</protein>
<comment type="similarity">
    <text evidence="1 2">Belongs to the lunapark family.</text>
</comment>
<dbReference type="InterPro" id="IPR040115">
    <property type="entry name" value="Lnp"/>
</dbReference>
<keyword evidence="2" id="KW-0863">Zinc-finger</keyword>
<dbReference type="STRING" id="37001.A0A1A9WYU8"/>
<keyword evidence="2" id="KW-0256">Endoplasmic reticulum</keyword>
<comment type="domain">
    <text evidence="2">The C4-type zinc finger motif is necessary both for its ER three-way tubular junction localization and formation.</text>
</comment>
<dbReference type="Proteomes" id="UP000091820">
    <property type="component" value="Unassembled WGS sequence"/>
</dbReference>
<accession>A0A1A9WYU8</accession>
<evidence type="ECO:0000313" key="7">
    <source>
        <dbReference type="Proteomes" id="UP000091820"/>
    </source>
</evidence>
<comment type="subcellular location">
    <subcellularLocation>
        <location evidence="2">Endoplasmic reticulum membrane</location>
        <topology evidence="2">Multi-pass membrane protein</topology>
    </subcellularLocation>
</comment>
<sequence length="409" mass="46538">MGALLAKFRRNQDTTQLLENLQEQIESLEKYTFNTQEQKKRFVGTFLAVSVGVYAVAFAIFYFLYFPSTWTDRLLYSLPLFIFPVVIIMLRHLVTWYFERKLNKNSTKLSALRSEKKKIIEQVMDKETYKVAVNLLSRFGDKSSSVNRLPFVSPLNRSLNLVVPQSKTLQGALAPARPNASLTARAAFTSASNPSLNSDLSTVSTTLTPSSFSNQGLDQELRRRTPFPIVNPNNKSIFERIVDVLIGDGPQHRFAMICKHCYGHNGMALREEFEYMAFHCVYCNSLNPARKSRPIAPRLSGTSRSLAQEFHDNSSSDSPSSDDKDDSEDDREESNLDAKRFNPMDSDNNNDSNSEVNSSLASSRTNELEKRMQDIQEELKKQVRFRSRSQSETMANESPEKFEKLEVSD</sequence>
<evidence type="ECO:0000313" key="6">
    <source>
        <dbReference type="EnsemblMetazoa" id="GBRI037654-PA"/>
    </source>
</evidence>
<evidence type="ECO:0000256" key="2">
    <source>
        <dbReference type="RuleBase" id="RU367073"/>
    </source>
</evidence>
<dbReference type="EnsemblMetazoa" id="GBRI037654-RA">
    <property type="protein sequence ID" value="GBRI037654-PA"/>
    <property type="gene ID" value="GBRI037654"/>
</dbReference>
<feature type="compositionally biased region" description="Low complexity" evidence="4">
    <location>
        <begin position="345"/>
        <end position="363"/>
    </location>
</feature>
<proteinExistence type="inferred from homology"/>
<keyword evidence="2" id="KW-0479">Metal-binding</keyword>
<feature type="region of interest" description="Disordered" evidence="4">
    <location>
        <begin position="308"/>
        <end position="409"/>
    </location>
</feature>
<name>A0A1A9WYU8_9MUSC</name>
<feature type="compositionally biased region" description="Basic and acidic residues" evidence="4">
    <location>
        <begin position="333"/>
        <end position="342"/>
    </location>
</feature>
<dbReference type="PANTHER" id="PTHR22166:SF12">
    <property type="entry name" value="ENDOPLASMIC RETICULUM JUNCTION FORMATION PROTEIN LUNAPARK"/>
    <property type="match status" value="1"/>
</dbReference>
<feature type="transmembrane region" description="Helical" evidence="2">
    <location>
        <begin position="76"/>
        <end position="98"/>
    </location>
</feature>
<evidence type="ECO:0000259" key="5">
    <source>
        <dbReference type="Pfam" id="PF10058"/>
    </source>
</evidence>
<comment type="function">
    <text evidence="2">Plays a role in determining ER morphology.</text>
</comment>
<dbReference type="GO" id="GO:1903373">
    <property type="term" value="P:positive regulation of endoplasmic reticulum tubular network organization"/>
    <property type="evidence" value="ECO:0007669"/>
    <property type="project" value="UniProtKB-UniRule"/>
</dbReference>
<dbReference type="VEuPathDB" id="VectorBase:GBRI037654"/>
<evidence type="ECO:0000256" key="4">
    <source>
        <dbReference type="SAM" id="MobiDB-lite"/>
    </source>
</evidence>
<feature type="compositionally biased region" description="Acidic residues" evidence="4">
    <location>
        <begin position="323"/>
        <end position="332"/>
    </location>
</feature>
<keyword evidence="7" id="KW-1185">Reference proteome</keyword>
<keyword evidence="2" id="KW-0812">Transmembrane</keyword>
<keyword evidence="2" id="KW-1133">Transmembrane helix</keyword>
<dbReference type="PANTHER" id="PTHR22166">
    <property type="entry name" value="ENDOPLASMIC RETICULUM JUNCTION FORMATION PROTEIN LUNAPARK"/>
    <property type="match status" value="1"/>
</dbReference>
<dbReference type="Pfam" id="PF10058">
    <property type="entry name" value="Zn_ribbon_10"/>
    <property type="match status" value="1"/>
</dbReference>
<dbReference type="InterPro" id="IPR019273">
    <property type="entry name" value="Lunapark_Znf"/>
</dbReference>
<evidence type="ECO:0000256" key="1">
    <source>
        <dbReference type="ARBA" id="ARBA00009940"/>
    </source>
</evidence>
<dbReference type="GO" id="GO:0098826">
    <property type="term" value="C:endoplasmic reticulum tubular network membrane"/>
    <property type="evidence" value="ECO:0007669"/>
    <property type="project" value="UniProtKB-UniRule"/>
</dbReference>